<evidence type="ECO:0000313" key="3">
    <source>
        <dbReference type="Proteomes" id="UP001321760"/>
    </source>
</evidence>
<comment type="caution">
    <text evidence="2">The sequence shown here is derived from an EMBL/GenBank/DDBJ whole genome shotgun (WGS) entry which is preliminary data.</text>
</comment>
<gene>
    <name evidence="2" type="ORF">QBC34DRAFT_417801</name>
</gene>
<reference evidence="2" key="2">
    <citation type="submission" date="2023-05" db="EMBL/GenBank/DDBJ databases">
        <authorList>
            <consortium name="Lawrence Berkeley National Laboratory"/>
            <person name="Steindorff A."/>
            <person name="Hensen N."/>
            <person name="Bonometti L."/>
            <person name="Westerberg I."/>
            <person name="Brannstrom I.O."/>
            <person name="Guillou S."/>
            <person name="Cros-Aarteil S."/>
            <person name="Calhoun S."/>
            <person name="Haridas S."/>
            <person name="Kuo A."/>
            <person name="Mondo S."/>
            <person name="Pangilinan J."/>
            <person name="Riley R."/>
            <person name="Labutti K."/>
            <person name="Andreopoulos B."/>
            <person name="Lipzen A."/>
            <person name="Chen C."/>
            <person name="Yanf M."/>
            <person name="Daum C."/>
            <person name="Ng V."/>
            <person name="Clum A."/>
            <person name="Ohm R."/>
            <person name="Martin F."/>
            <person name="Silar P."/>
            <person name="Natvig D."/>
            <person name="Lalanne C."/>
            <person name="Gautier V."/>
            <person name="Ament-Velasquez S.L."/>
            <person name="Kruys A."/>
            <person name="Hutchinson M.I."/>
            <person name="Powell A.J."/>
            <person name="Barry K."/>
            <person name="Miller A.N."/>
            <person name="Grigoriev I.V."/>
            <person name="Debuchy R."/>
            <person name="Gladieux P."/>
            <person name="Thoren M.H."/>
            <person name="Johannesson H."/>
        </authorList>
    </citation>
    <scope>NUCLEOTIDE SEQUENCE</scope>
    <source>
        <strain evidence="2">PSN243</strain>
    </source>
</reference>
<dbReference type="EMBL" id="MU866001">
    <property type="protein sequence ID" value="KAK4443037.1"/>
    <property type="molecule type" value="Genomic_DNA"/>
</dbReference>
<keyword evidence="1" id="KW-0732">Signal</keyword>
<keyword evidence="3" id="KW-1185">Reference proteome</keyword>
<protein>
    <recommendedName>
        <fullName evidence="4">Secreted protein</fullName>
    </recommendedName>
</protein>
<proteinExistence type="predicted"/>
<name>A0AAV9G5C4_9PEZI</name>
<evidence type="ECO:0000256" key="1">
    <source>
        <dbReference type="SAM" id="SignalP"/>
    </source>
</evidence>
<feature type="signal peptide" evidence="1">
    <location>
        <begin position="1"/>
        <end position="23"/>
    </location>
</feature>
<reference evidence="2" key="1">
    <citation type="journal article" date="2023" name="Mol. Phylogenet. Evol.">
        <title>Genome-scale phylogeny and comparative genomics of the fungal order Sordariales.</title>
        <authorList>
            <person name="Hensen N."/>
            <person name="Bonometti L."/>
            <person name="Westerberg I."/>
            <person name="Brannstrom I.O."/>
            <person name="Guillou S."/>
            <person name="Cros-Aarteil S."/>
            <person name="Calhoun S."/>
            <person name="Haridas S."/>
            <person name="Kuo A."/>
            <person name="Mondo S."/>
            <person name="Pangilinan J."/>
            <person name="Riley R."/>
            <person name="LaButti K."/>
            <person name="Andreopoulos B."/>
            <person name="Lipzen A."/>
            <person name="Chen C."/>
            <person name="Yan M."/>
            <person name="Daum C."/>
            <person name="Ng V."/>
            <person name="Clum A."/>
            <person name="Steindorff A."/>
            <person name="Ohm R.A."/>
            <person name="Martin F."/>
            <person name="Silar P."/>
            <person name="Natvig D.O."/>
            <person name="Lalanne C."/>
            <person name="Gautier V."/>
            <person name="Ament-Velasquez S.L."/>
            <person name="Kruys A."/>
            <person name="Hutchinson M.I."/>
            <person name="Powell A.J."/>
            <person name="Barry K."/>
            <person name="Miller A.N."/>
            <person name="Grigoriev I.V."/>
            <person name="Debuchy R."/>
            <person name="Gladieux P."/>
            <person name="Hiltunen Thoren M."/>
            <person name="Johannesson H."/>
        </authorList>
    </citation>
    <scope>NUCLEOTIDE SEQUENCE</scope>
    <source>
        <strain evidence="2">PSN243</strain>
    </source>
</reference>
<dbReference type="AlphaFoldDB" id="A0AAV9G5C4"/>
<evidence type="ECO:0008006" key="4">
    <source>
        <dbReference type="Google" id="ProtNLM"/>
    </source>
</evidence>
<dbReference type="Proteomes" id="UP001321760">
    <property type="component" value="Unassembled WGS sequence"/>
</dbReference>
<feature type="chain" id="PRO_5043945092" description="Secreted protein" evidence="1">
    <location>
        <begin position="24"/>
        <end position="120"/>
    </location>
</feature>
<evidence type="ECO:0000313" key="2">
    <source>
        <dbReference type="EMBL" id="KAK4443037.1"/>
    </source>
</evidence>
<sequence length="120" mass="13849">MFLFRRLMPLLSLTLGLASSTSAALVDLFSDANCQDLIIAGQNVWDNSCAVWQKHHYRSYNITYPGGKHQKVHPFDYSWCVGWKQEHCIRAKVDHTCHRADFYPQGYSYAMGSNMLCNIW</sequence>
<organism evidence="2 3">
    <name type="scientific">Podospora aff. communis PSN243</name>
    <dbReference type="NCBI Taxonomy" id="3040156"/>
    <lineage>
        <taxon>Eukaryota</taxon>
        <taxon>Fungi</taxon>
        <taxon>Dikarya</taxon>
        <taxon>Ascomycota</taxon>
        <taxon>Pezizomycotina</taxon>
        <taxon>Sordariomycetes</taxon>
        <taxon>Sordariomycetidae</taxon>
        <taxon>Sordariales</taxon>
        <taxon>Podosporaceae</taxon>
        <taxon>Podospora</taxon>
    </lineage>
</organism>
<accession>A0AAV9G5C4</accession>